<evidence type="ECO:0000256" key="5">
    <source>
        <dbReference type="RuleBase" id="RU000320"/>
    </source>
</evidence>
<dbReference type="Proteomes" id="UP000286997">
    <property type="component" value="Unassembled WGS sequence"/>
</dbReference>
<evidence type="ECO:0000256" key="7">
    <source>
        <dbReference type="SAM" id="Phobius"/>
    </source>
</evidence>
<keyword evidence="2 5" id="KW-0812">Transmembrane</keyword>
<dbReference type="InterPro" id="IPR003945">
    <property type="entry name" value="NU5C-like"/>
</dbReference>
<evidence type="ECO:0000313" key="11">
    <source>
        <dbReference type="Proteomes" id="UP000286997"/>
    </source>
</evidence>
<organism evidence="10 11">
    <name type="scientific">Methylobacterium oryzihabitans</name>
    <dbReference type="NCBI Taxonomy" id="2499852"/>
    <lineage>
        <taxon>Bacteria</taxon>
        <taxon>Pseudomonadati</taxon>
        <taxon>Pseudomonadota</taxon>
        <taxon>Alphaproteobacteria</taxon>
        <taxon>Hyphomicrobiales</taxon>
        <taxon>Methylobacteriaceae</taxon>
        <taxon>Methylobacterium</taxon>
    </lineage>
</organism>
<feature type="transmembrane region" description="Helical" evidence="7">
    <location>
        <begin position="577"/>
        <end position="597"/>
    </location>
</feature>
<feature type="transmembrane region" description="Helical" evidence="7">
    <location>
        <begin position="523"/>
        <end position="542"/>
    </location>
</feature>
<dbReference type="Pfam" id="PF00662">
    <property type="entry name" value="Proton_antipo_N"/>
    <property type="match status" value="1"/>
</dbReference>
<protein>
    <submittedName>
        <fullName evidence="10">NADH-quinone oxidoreductase subunit L</fullName>
        <ecNumber evidence="10">1.6.5.3</ecNumber>
    </submittedName>
</protein>
<evidence type="ECO:0000259" key="8">
    <source>
        <dbReference type="Pfam" id="PF00361"/>
    </source>
</evidence>
<dbReference type="AlphaFoldDB" id="A0A3S2VD74"/>
<feature type="transmembrane region" description="Helical" evidence="7">
    <location>
        <begin position="84"/>
        <end position="103"/>
    </location>
</feature>
<dbReference type="PRINTS" id="PR01435">
    <property type="entry name" value="NPOXDRDTASE5"/>
</dbReference>
<feature type="transmembrane region" description="Helical" evidence="7">
    <location>
        <begin position="285"/>
        <end position="306"/>
    </location>
</feature>
<dbReference type="GO" id="GO:0003954">
    <property type="term" value="F:NADH dehydrogenase activity"/>
    <property type="evidence" value="ECO:0007669"/>
    <property type="project" value="TreeGrafter"/>
</dbReference>
<dbReference type="NCBIfam" id="TIGR01974">
    <property type="entry name" value="NDH_I_L"/>
    <property type="match status" value="1"/>
</dbReference>
<feature type="transmembrane region" description="Helical" evidence="7">
    <location>
        <begin position="115"/>
        <end position="132"/>
    </location>
</feature>
<dbReference type="GO" id="GO:0008137">
    <property type="term" value="F:NADH dehydrogenase (ubiquinone) activity"/>
    <property type="evidence" value="ECO:0007669"/>
    <property type="project" value="InterPro"/>
</dbReference>
<dbReference type="Gene3D" id="1.20.5.2700">
    <property type="match status" value="1"/>
</dbReference>
<reference evidence="10 11" key="1">
    <citation type="submission" date="2019-01" db="EMBL/GenBank/DDBJ databases">
        <authorList>
            <person name="Chen W.-M."/>
        </authorList>
    </citation>
    <scope>NUCLEOTIDE SEQUENCE [LARGE SCALE GENOMIC DNA]</scope>
    <source>
        <strain evidence="10 11">TER-1</strain>
    </source>
</reference>
<comment type="caution">
    <text evidence="10">The sequence shown here is derived from an EMBL/GenBank/DDBJ whole genome shotgun (WGS) entry which is preliminary data.</text>
</comment>
<feature type="domain" description="NADH-Ubiquinone oxidoreductase (complex I) chain 5 N-terminal" evidence="9">
    <location>
        <begin position="66"/>
        <end position="116"/>
    </location>
</feature>
<proteinExistence type="predicted"/>
<feature type="transmembrane region" description="Helical" evidence="7">
    <location>
        <begin position="679"/>
        <end position="699"/>
    </location>
</feature>
<dbReference type="Pfam" id="PF00361">
    <property type="entry name" value="Proton_antipo_M"/>
    <property type="match status" value="1"/>
</dbReference>
<feature type="compositionally biased region" description="Low complexity" evidence="6">
    <location>
        <begin position="472"/>
        <end position="482"/>
    </location>
</feature>
<feature type="transmembrane region" description="Helical" evidence="7">
    <location>
        <begin position="313"/>
        <end position="335"/>
    </location>
</feature>
<feature type="transmembrane region" description="Helical" evidence="7">
    <location>
        <begin position="422"/>
        <end position="442"/>
    </location>
</feature>
<evidence type="ECO:0000256" key="3">
    <source>
        <dbReference type="ARBA" id="ARBA00022989"/>
    </source>
</evidence>
<evidence type="ECO:0000256" key="6">
    <source>
        <dbReference type="SAM" id="MobiDB-lite"/>
    </source>
</evidence>
<dbReference type="GO" id="GO:0042773">
    <property type="term" value="P:ATP synthesis coupled electron transport"/>
    <property type="evidence" value="ECO:0007669"/>
    <property type="project" value="InterPro"/>
</dbReference>
<feature type="compositionally biased region" description="Basic and acidic residues" evidence="6">
    <location>
        <begin position="457"/>
        <end position="471"/>
    </location>
</feature>
<dbReference type="PANTHER" id="PTHR42829">
    <property type="entry name" value="NADH-UBIQUINONE OXIDOREDUCTASE CHAIN 5"/>
    <property type="match status" value="1"/>
</dbReference>
<dbReference type="PANTHER" id="PTHR42829:SF2">
    <property type="entry name" value="NADH-UBIQUINONE OXIDOREDUCTASE CHAIN 5"/>
    <property type="match status" value="1"/>
</dbReference>
<dbReference type="PRINTS" id="PR01434">
    <property type="entry name" value="NADHDHGNASE5"/>
</dbReference>
<feature type="transmembrane region" description="Helical" evidence="7">
    <location>
        <begin position="253"/>
        <end position="273"/>
    </location>
</feature>
<feature type="domain" description="NADH:quinone oxidoreductase/Mrp antiporter transmembrane" evidence="8">
    <location>
        <begin position="132"/>
        <end position="430"/>
    </location>
</feature>
<feature type="transmembrane region" description="Helical" evidence="7">
    <location>
        <begin position="178"/>
        <end position="200"/>
    </location>
</feature>
<dbReference type="InterPro" id="IPR018393">
    <property type="entry name" value="NADHpl_OxRdtase_5_subgr"/>
</dbReference>
<keyword evidence="10" id="KW-0560">Oxidoreductase</keyword>
<feature type="region of interest" description="Disordered" evidence="6">
    <location>
        <begin position="456"/>
        <end position="492"/>
    </location>
</feature>
<evidence type="ECO:0000256" key="1">
    <source>
        <dbReference type="ARBA" id="ARBA00004127"/>
    </source>
</evidence>
<feature type="transmembrane region" description="Helical" evidence="7">
    <location>
        <begin position="383"/>
        <end position="402"/>
    </location>
</feature>
<gene>
    <name evidence="10" type="ORF">EOE48_06365</name>
</gene>
<feature type="transmembrane region" description="Helical" evidence="7">
    <location>
        <begin position="341"/>
        <end position="362"/>
    </location>
</feature>
<keyword evidence="3 7" id="KW-1133">Transmembrane helix</keyword>
<keyword evidence="4 7" id="KW-0472">Membrane</keyword>
<name>A0A3S2VD74_9HYPH</name>
<sequence length="710" mass="77738">MYHAIVFLPLIGSLIAGLFGRRIGAKASEFVTTSLVAFAALLSWVAFFEVTGGHGHGATRHLVANWFTVGDLAVDWAFRADTLTVVMLVVVNSVSCLVHLYSTGYMHEDPHRPRFFSYLSLFTFAMLMLVTSDNLVQMFFGWEGVGLASYLLIGFWYEKPSANAAAMKAFIVNRVGDFGFSLGIFLVFVLTGSVAFDGIFPKVAELSNAQFHFLGTEWHALTLCCLLLFMGAMGKSAQFLLHTWLPDAMEGPTPVSALIHAATMVTAGVFMVARLSPLFEAAPNALIVVTVIGGITAFFAATIGLVQNDIKRVIAYSTCSQLGYMFVALGVGAYAAGVFHLFTHAFFKALLFLGAGSVIHAMHHEQDMRNMGALRRYIPFTTAMMAIGTLALIGFPFTAGYYSKDAIIEAAYVSTRPGHTLAFLATVIAAFFTSFYSWRLFFMTFEGQKRWAAHGAHGHDAHGHDDHHADAHATAGAAQADGARGHHEGVAHDDKGHDVEAALHASHEHHDHAPHTPHESPRVMTIPLAILAVGALFAGMVFKNRFIGEGMDEFWKGALAHGPNNHIMHDIHNAPGWVQNSPFVMLVLGFLVAYWMYIRSPSLPHRLAGSQPLLYRFLLNKWYFDEIYDRIFVRPAKGFGEFLWKVGDGRIIDGMGPNGIAARVLDVTRGAVRLQTGYVYHYAFVMLIGVALLVSWYLFTGSPAVSAVAH</sequence>
<evidence type="ECO:0000256" key="2">
    <source>
        <dbReference type="ARBA" id="ARBA00022692"/>
    </source>
</evidence>
<keyword evidence="11" id="KW-1185">Reference proteome</keyword>
<dbReference type="OrthoDB" id="9811798at2"/>
<dbReference type="GO" id="GO:0016020">
    <property type="term" value="C:membrane"/>
    <property type="evidence" value="ECO:0007669"/>
    <property type="project" value="UniProtKB-SubCell"/>
</dbReference>
<dbReference type="GO" id="GO:0012505">
    <property type="term" value="C:endomembrane system"/>
    <property type="evidence" value="ECO:0007669"/>
    <property type="project" value="UniProtKB-SubCell"/>
</dbReference>
<accession>A0A3S2VD74</accession>
<dbReference type="EC" id="1.6.5.3" evidence="10"/>
<feature type="transmembrane region" description="Helical" evidence="7">
    <location>
        <begin position="30"/>
        <end position="50"/>
    </location>
</feature>
<dbReference type="NCBIfam" id="NF005141">
    <property type="entry name" value="PRK06590.1"/>
    <property type="match status" value="1"/>
</dbReference>
<dbReference type="RefSeq" id="WP_127727946.1">
    <property type="nucleotide sequence ID" value="NZ_SACP01000004.1"/>
</dbReference>
<feature type="transmembrane region" description="Helical" evidence="7">
    <location>
        <begin position="220"/>
        <end position="241"/>
    </location>
</feature>
<dbReference type="EMBL" id="SACP01000004">
    <property type="protein sequence ID" value="RVU20227.1"/>
    <property type="molecule type" value="Genomic_DNA"/>
</dbReference>
<evidence type="ECO:0000259" key="9">
    <source>
        <dbReference type="Pfam" id="PF00662"/>
    </source>
</evidence>
<feature type="transmembrane region" description="Helical" evidence="7">
    <location>
        <begin position="138"/>
        <end position="157"/>
    </location>
</feature>
<dbReference type="GO" id="GO:0015990">
    <property type="term" value="P:electron transport coupled proton transport"/>
    <property type="evidence" value="ECO:0007669"/>
    <property type="project" value="TreeGrafter"/>
</dbReference>
<dbReference type="InterPro" id="IPR001750">
    <property type="entry name" value="ND/Mrp_TM"/>
</dbReference>
<comment type="subcellular location">
    <subcellularLocation>
        <location evidence="1">Endomembrane system</location>
        <topology evidence="1">Multi-pass membrane protein</topology>
    </subcellularLocation>
    <subcellularLocation>
        <location evidence="5">Membrane</location>
        <topology evidence="5">Multi-pass membrane protein</topology>
    </subcellularLocation>
</comment>
<evidence type="ECO:0000256" key="4">
    <source>
        <dbReference type="ARBA" id="ARBA00023136"/>
    </source>
</evidence>
<evidence type="ECO:0000313" key="10">
    <source>
        <dbReference type="EMBL" id="RVU20227.1"/>
    </source>
</evidence>
<dbReference type="InterPro" id="IPR001516">
    <property type="entry name" value="Proton_antipo_N"/>
</dbReference>
<feature type="compositionally biased region" description="Basic and acidic residues" evidence="6">
    <location>
        <begin position="483"/>
        <end position="492"/>
    </location>
</feature>